<feature type="transmembrane region" description="Helical" evidence="1">
    <location>
        <begin position="6"/>
        <end position="24"/>
    </location>
</feature>
<keyword evidence="1" id="KW-1133">Transmembrane helix</keyword>
<feature type="transmembrane region" description="Helical" evidence="1">
    <location>
        <begin position="31"/>
        <end position="47"/>
    </location>
</feature>
<proteinExistence type="predicted"/>
<name>A0A382KSG9_9ZZZZ</name>
<organism evidence="2">
    <name type="scientific">marine metagenome</name>
    <dbReference type="NCBI Taxonomy" id="408172"/>
    <lineage>
        <taxon>unclassified sequences</taxon>
        <taxon>metagenomes</taxon>
        <taxon>ecological metagenomes</taxon>
    </lineage>
</organism>
<accession>A0A382KSG9</accession>
<reference evidence="2" key="1">
    <citation type="submission" date="2018-05" db="EMBL/GenBank/DDBJ databases">
        <authorList>
            <person name="Lanie J.A."/>
            <person name="Ng W.-L."/>
            <person name="Kazmierczak K.M."/>
            <person name="Andrzejewski T.M."/>
            <person name="Davidsen T.M."/>
            <person name="Wayne K.J."/>
            <person name="Tettelin H."/>
            <person name="Glass J.I."/>
            <person name="Rusch D."/>
            <person name="Podicherti R."/>
            <person name="Tsui H.-C.T."/>
            <person name="Winkler M.E."/>
        </authorList>
    </citation>
    <scope>NUCLEOTIDE SEQUENCE</scope>
</reference>
<keyword evidence="1" id="KW-0812">Transmembrane</keyword>
<evidence type="ECO:0000313" key="2">
    <source>
        <dbReference type="EMBL" id="SVC25777.1"/>
    </source>
</evidence>
<gene>
    <name evidence="2" type="ORF">METZ01_LOCUS278631</name>
</gene>
<keyword evidence="1" id="KW-0472">Membrane</keyword>
<protein>
    <submittedName>
        <fullName evidence="2">Uncharacterized protein</fullName>
    </submittedName>
</protein>
<sequence length="63" mass="6867">MEKLASMIIIGGTLFWLISILFLGGGWRPQMLAAGILCIGIFVMYASEGFVGQETDDDDEVPE</sequence>
<dbReference type="AlphaFoldDB" id="A0A382KSG9"/>
<evidence type="ECO:0000256" key="1">
    <source>
        <dbReference type="SAM" id="Phobius"/>
    </source>
</evidence>
<dbReference type="EMBL" id="UINC01081684">
    <property type="protein sequence ID" value="SVC25777.1"/>
    <property type="molecule type" value="Genomic_DNA"/>
</dbReference>